<gene>
    <name evidence="3" type="primary">pfa5</name>
    <name evidence="3" type="ORF">SLS62_003368</name>
</gene>
<feature type="region of interest" description="Disordered" evidence="1">
    <location>
        <begin position="120"/>
        <end position="142"/>
    </location>
</feature>
<sequence>MVTFKFFVQFTTYGTLYCVLVIAVSASCLAMELRTERVPADSRLIAGVALAAFFGLFAFTMTATSLRYVLLNMTSVDMLRSGTKVYQLAVRVPRGTRSTDNFTTVSYPLPKLELGINGEANKRLRPGTNAGNDSSDGSRPNARDALATRTFAILRTEPGENPWHLGYWGNWKSVMGSHVIDWLLPIRKSPCVNHEGHEGFYRMGPILADIRARYGLVNDETIDENAGLEMRQIRG</sequence>
<organism evidence="3 4">
    <name type="scientific">Diatrype stigma</name>
    <dbReference type="NCBI Taxonomy" id="117547"/>
    <lineage>
        <taxon>Eukaryota</taxon>
        <taxon>Fungi</taxon>
        <taxon>Dikarya</taxon>
        <taxon>Ascomycota</taxon>
        <taxon>Pezizomycotina</taxon>
        <taxon>Sordariomycetes</taxon>
        <taxon>Xylariomycetidae</taxon>
        <taxon>Xylariales</taxon>
        <taxon>Diatrypaceae</taxon>
        <taxon>Diatrype</taxon>
    </lineage>
</organism>
<evidence type="ECO:0000256" key="1">
    <source>
        <dbReference type="SAM" id="MobiDB-lite"/>
    </source>
</evidence>
<name>A0AAN9UYF9_9PEZI</name>
<dbReference type="Proteomes" id="UP001320420">
    <property type="component" value="Unassembled WGS sequence"/>
</dbReference>
<feature type="compositionally biased region" description="Polar residues" evidence="1">
    <location>
        <begin position="129"/>
        <end position="138"/>
    </location>
</feature>
<dbReference type="AlphaFoldDB" id="A0AAN9UYF9"/>
<evidence type="ECO:0000256" key="2">
    <source>
        <dbReference type="SAM" id="Phobius"/>
    </source>
</evidence>
<dbReference type="EMBL" id="JAKJXP020000019">
    <property type="protein sequence ID" value="KAK7754585.1"/>
    <property type="molecule type" value="Genomic_DNA"/>
</dbReference>
<comment type="caution">
    <text evidence="3">The sequence shown here is derived from an EMBL/GenBank/DDBJ whole genome shotgun (WGS) entry which is preliminary data.</text>
</comment>
<keyword evidence="2" id="KW-0472">Membrane</keyword>
<proteinExistence type="predicted"/>
<feature type="transmembrane region" description="Helical" evidence="2">
    <location>
        <begin position="6"/>
        <end position="32"/>
    </location>
</feature>
<keyword evidence="4" id="KW-1185">Reference proteome</keyword>
<keyword evidence="2" id="KW-0812">Transmembrane</keyword>
<evidence type="ECO:0000313" key="4">
    <source>
        <dbReference type="Proteomes" id="UP001320420"/>
    </source>
</evidence>
<protein>
    <submittedName>
        <fullName evidence="3">Palmitoyltransferase pfa5</fullName>
    </submittedName>
</protein>
<dbReference type="PROSITE" id="PS51257">
    <property type="entry name" value="PROKAR_LIPOPROTEIN"/>
    <property type="match status" value="1"/>
</dbReference>
<reference evidence="3 4" key="1">
    <citation type="submission" date="2024-02" db="EMBL/GenBank/DDBJ databases">
        <title>De novo assembly and annotation of 12 fungi associated with fruit tree decline syndrome in Ontario, Canada.</title>
        <authorList>
            <person name="Sulman M."/>
            <person name="Ellouze W."/>
            <person name="Ilyukhin E."/>
        </authorList>
    </citation>
    <scope>NUCLEOTIDE SEQUENCE [LARGE SCALE GENOMIC DNA]</scope>
    <source>
        <strain evidence="3 4">M11/M66-122</strain>
    </source>
</reference>
<evidence type="ECO:0000313" key="3">
    <source>
        <dbReference type="EMBL" id="KAK7754585.1"/>
    </source>
</evidence>
<accession>A0AAN9UYF9</accession>
<feature type="transmembrane region" description="Helical" evidence="2">
    <location>
        <begin position="44"/>
        <end position="70"/>
    </location>
</feature>
<keyword evidence="2" id="KW-1133">Transmembrane helix</keyword>